<dbReference type="Pfam" id="PF13503">
    <property type="entry name" value="DUF4123"/>
    <property type="match status" value="1"/>
</dbReference>
<evidence type="ECO:0000313" key="2">
    <source>
        <dbReference type="EMBL" id="SBV87676.1"/>
    </source>
</evidence>
<protein>
    <recommendedName>
        <fullName evidence="1">DUF4123 domain-containing protein</fullName>
    </recommendedName>
</protein>
<reference evidence="3" key="1">
    <citation type="submission" date="2016-07" db="EMBL/GenBank/DDBJ databases">
        <authorList>
            <person name="Florea S."/>
            <person name="Webb J.S."/>
            <person name="Jaromczyk J."/>
            <person name="Schardl C.L."/>
        </authorList>
    </citation>
    <scope>NUCLEOTIDE SEQUENCE [LARGE SCALE GENOMIC DNA]</scope>
</reference>
<evidence type="ECO:0000259" key="1">
    <source>
        <dbReference type="Pfam" id="PF13503"/>
    </source>
</evidence>
<feature type="domain" description="DUF4123" evidence="1">
    <location>
        <begin position="31"/>
        <end position="155"/>
    </location>
</feature>
<evidence type="ECO:0000313" key="3">
    <source>
        <dbReference type="Proteomes" id="UP000184997"/>
    </source>
</evidence>
<dbReference type="EMBL" id="FLUK01000130">
    <property type="protein sequence ID" value="SBV87676.1"/>
    <property type="molecule type" value="Genomic_DNA"/>
</dbReference>
<organism evidence="2 3">
    <name type="scientific">Xanthomonas graminis pv. graminis</name>
    <dbReference type="NCBI Taxonomy" id="134874"/>
    <lineage>
        <taxon>Bacteria</taxon>
        <taxon>Pseudomonadati</taxon>
        <taxon>Pseudomonadota</taxon>
        <taxon>Gammaproteobacteria</taxon>
        <taxon>Lysobacterales</taxon>
        <taxon>Lysobacteraceae</taxon>
        <taxon>Xanthomonas</taxon>
        <taxon>Xanthomonas translucens group</taxon>
        <taxon>Xanthomonas graminis</taxon>
    </lineage>
</organism>
<proteinExistence type="predicted"/>
<gene>
    <name evidence="2" type="ORF">XTGNCPPB3709_1604</name>
</gene>
<name>A0A1M4IGQ0_9XANT</name>
<sequence length="318" mass="34999">MSSSIDFAYDRPDAAQQQALAAAICASHPSWAVLDLALLDATTLHRRMQRNRWTHYNAYAASSLASFAEHAVWLVALDTEPAAHAKQIATLLNWTAGTPALSFLYGVAEPAQLQALAGYLAKIAVEERKQPLHCRFADTRVLPGLLRQLDAAQRSRVQQAIEDWGWIDRHAAYARWQPAPGAVAADSAAHLRLSAAQFRALRAASDADAIFVLLLEQTPSLVPAERRGQFHARLCAILETADSYRVHDPHSRLQFVVLSMTCGEGFHRLHALADTWAGVQAGEHTLAEHMPLWDSKVWEQLDADPARHDGSPFGEQTA</sequence>
<dbReference type="Proteomes" id="UP000184997">
    <property type="component" value="Unassembled WGS sequence"/>
</dbReference>
<dbReference type="InterPro" id="IPR025391">
    <property type="entry name" value="DUF4123"/>
</dbReference>
<dbReference type="AlphaFoldDB" id="A0A1M4IGQ0"/>
<accession>A0A1M4IGQ0</accession>
<dbReference type="RefSeq" id="WP_074375475.1">
    <property type="nucleotide sequence ID" value="NZ_CP076252.1"/>
</dbReference>